<organism evidence="1 2">
    <name type="scientific">Lysinibacillus irui</name>
    <dbReference type="NCBI Taxonomy" id="2998077"/>
    <lineage>
        <taxon>Bacteria</taxon>
        <taxon>Bacillati</taxon>
        <taxon>Bacillota</taxon>
        <taxon>Bacilli</taxon>
        <taxon>Bacillales</taxon>
        <taxon>Bacillaceae</taxon>
        <taxon>Lysinibacillus</taxon>
    </lineage>
</organism>
<keyword evidence="1" id="KW-0614">Plasmid</keyword>
<dbReference type="KEGG" id="liu:OU989_22480"/>
<dbReference type="Proteomes" id="UP001219585">
    <property type="component" value="Plasmid unnamed"/>
</dbReference>
<evidence type="ECO:0000313" key="1">
    <source>
        <dbReference type="EMBL" id="WDV09293.1"/>
    </source>
</evidence>
<dbReference type="EMBL" id="CP113528">
    <property type="protein sequence ID" value="WDV09293.1"/>
    <property type="molecule type" value="Genomic_DNA"/>
</dbReference>
<reference evidence="1" key="1">
    <citation type="submission" date="2022-11" db="EMBL/GenBank/DDBJ databases">
        <title>Lysinibacillus irui.</title>
        <authorList>
            <person name="Akintayo S.O."/>
        </authorList>
    </citation>
    <scope>NUCLEOTIDE SEQUENCE</scope>
    <source>
        <strain evidence="1">IRB4-01</strain>
        <plasmid evidence="1">unnamed</plasmid>
    </source>
</reference>
<protein>
    <recommendedName>
        <fullName evidence="3">HNH endonuclease</fullName>
    </recommendedName>
</protein>
<dbReference type="AlphaFoldDB" id="A0AAJ5RQD5"/>
<geneLocation type="plasmid" evidence="1 2">
    <name>unnamed</name>
</geneLocation>
<sequence>MELPKRLPPIKEVLRELYLKSGNQCAFPGCFQTILNDKGILVGEICHIEAAMPGGERFNKKQTNEDRRAAANLILLCHEHHKETDDVVKFPVSRLQEMKKAHEKKYSDVADKLYNSIVDRTSLQGFQYCQSLNNMNSVIGWKHNEEELIPMIQQINDKVDILRKLSPDTRSIFKIMLERAVNSQVHIALIEESTGINPYKLKEHIVILNNYGLVSFPYKDEWTHTYCTDISSEDGYWNIWLEIKEFSQKTSISLEEIIQNMNFSLLD</sequence>
<accession>A0AAJ5RQD5</accession>
<name>A0AAJ5RQD5_9BACI</name>
<dbReference type="RefSeq" id="WP_274797511.1">
    <property type="nucleotide sequence ID" value="NZ_CP113528.1"/>
</dbReference>
<evidence type="ECO:0000313" key="2">
    <source>
        <dbReference type="Proteomes" id="UP001219585"/>
    </source>
</evidence>
<evidence type="ECO:0008006" key="3">
    <source>
        <dbReference type="Google" id="ProtNLM"/>
    </source>
</evidence>
<proteinExistence type="predicted"/>
<gene>
    <name evidence="1" type="ORF">OU989_22480</name>
</gene>